<gene>
    <name evidence="1" type="ORF">C7459_11641</name>
</gene>
<reference evidence="1 2" key="1">
    <citation type="submission" date="2018-05" db="EMBL/GenBank/DDBJ databases">
        <title>Genomic Encyclopedia of Type Strains, Phase IV (KMG-IV): sequencing the most valuable type-strain genomes for metagenomic binning, comparative biology and taxonomic classification.</title>
        <authorList>
            <person name="Goeker M."/>
        </authorList>
    </citation>
    <scope>NUCLEOTIDE SEQUENCE [LARGE SCALE GENOMIC DNA]</scope>
    <source>
        <strain evidence="1 2">DSM 18773</strain>
    </source>
</reference>
<protein>
    <submittedName>
        <fullName evidence="1">Uncharacterized protein</fullName>
    </submittedName>
</protein>
<evidence type="ECO:0000313" key="1">
    <source>
        <dbReference type="EMBL" id="PWK07882.1"/>
    </source>
</evidence>
<organism evidence="1 2">
    <name type="scientific">Tumebacillus permanentifrigoris</name>
    <dbReference type="NCBI Taxonomy" id="378543"/>
    <lineage>
        <taxon>Bacteria</taxon>
        <taxon>Bacillati</taxon>
        <taxon>Bacillota</taxon>
        <taxon>Bacilli</taxon>
        <taxon>Bacillales</taxon>
        <taxon>Alicyclobacillaceae</taxon>
        <taxon>Tumebacillus</taxon>
    </lineage>
</organism>
<dbReference type="AlphaFoldDB" id="A0A316D501"/>
<keyword evidence="2" id="KW-1185">Reference proteome</keyword>
<comment type="caution">
    <text evidence="1">The sequence shown here is derived from an EMBL/GenBank/DDBJ whole genome shotgun (WGS) entry which is preliminary data.</text>
</comment>
<dbReference type="RefSeq" id="WP_109690487.1">
    <property type="nucleotide sequence ID" value="NZ_QGGL01000016.1"/>
</dbReference>
<name>A0A316D501_9BACL</name>
<dbReference type="OrthoDB" id="2381222at2"/>
<sequence>MKLTTKWSIAGMFLVVGAAAYLFVGLTSRNSSAVPVAIDETTDPAVVTHASYEKLYSSVVELYQNSDLVAEVKVQDQETILGDTAASVQTLSHVLVKQVYKGDVNLKTVPITESGGISDFSKLKGNEVRSSGHEKPAGIEEVTREGSPVIKPGYSYIVFLKDTKDPKWGFTITGSVQGKIRFDEGTGQILATVQNEIRNETGDLFFLQNEFAGKDKNSLVDEIKKTK</sequence>
<proteinExistence type="predicted"/>
<evidence type="ECO:0000313" key="2">
    <source>
        <dbReference type="Proteomes" id="UP000245634"/>
    </source>
</evidence>
<dbReference type="EMBL" id="QGGL01000016">
    <property type="protein sequence ID" value="PWK07882.1"/>
    <property type="molecule type" value="Genomic_DNA"/>
</dbReference>
<accession>A0A316D501</accession>
<dbReference type="Proteomes" id="UP000245634">
    <property type="component" value="Unassembled WGS sequence"/>
</dbReference>